<dbReference type="SUPFAM" id="SSF53335">
    <property type="entry name" value="S-adenosyl-L-methionine-dependent methyltransferases"/>
    <property type="match status" value="1"/>
</dbReference>
<feature type="domain" description="Methyltransferase" evidence="1">
    <location>
        <begin position="58"/>
        <end position="147"/>
    </location>
</feature>
<dbReference type="Pfam" id="PF13649">
    <property type="entry name" value="Methyltransf_25"/>
    <property type="match status" value="1"/>
</dbReference>
<protein>
    <submittedName>
        <fullName evidence="2">42764_t:CDS:1</fullName>
    </submittedName>
</protein>
<dbReference type="Gene3D" id="3.40.50.150">
    <property type="entry name" value="Vaccinia Virus protein VP39"/>
    <property type="match status" value="1"/>
</dbReference>
<dbReference type="InterPro" id="IPR041698">
    <property type="entry name" value="Methyltransf_25"/>
</dbReference>
<name>A0ABM8VVR4_GIGMA</name>
<gene>
    <name evidence="2" type="ORF">GMARGA_LOCUS145</name>
</gene>
<reference evidence="2 3" key="1">
    <citation type="submission" date="2021-06" db="EMBL/GenBank/DDBJ databases">
        <authorList>
            <person name="Kallberg Y."/>
            <person name="Tangrot J."/>
            <person name="Rosling A."/>
        </authorList>
    </citation>
    <scope>NUCLEOTIDE SEQUENCE [LARGE SCALE GENOMIC DNA]</scope>
    <source>
        <strain evidence="2 3">120-4 pot B 10/14</strain>
    </source>
</reference>
<dbReference type="InterPro" id="IPR029063">
    <property type="entry name" value="SAM-dependent_MTases_sf"/>
</dbReference>
<evidence type="ECO:0000313" key="2">
    <source>
        <dbReference type="EMBL" id="CAG8457749.1"/>
    </source>
</evidence>
<dbReference type="Proteomes" id="UP000789901">
    <property type="component" value="Unassembled WGS sequence"/>
</dbReference>
<keyword evidence="3" id="KW-1185">Reference proteome</keyword>
<proteinExistence type="predicted"/>
<evidence type="ECO:0000313" key="3">
    <source>
        <dbReference type="Proteomes" id="UP000789901"/>
    </source>
</evidence>
<organism evidence="2 3">
    <name type="scientific">Gigaspora margarita</name>
    <dbReference type="NCBI Taxonomy" id="4874"/>
    <lineage>
        <taxon>Eukaryota</taxon>
        <taxon>Fungi</taxon>
        <taxon>Fungi incertae sedis</taxon>
        <taxon>Mucoromycota</taxon>
        <taxon>Glomeromycotina</taxon>
        <taxon>Glomeromycetes</taxon>
        <taxon>Diversisporales</taxon>
        <taxon>Gigasporaceae</taxon>
        <taxon>Gigaspora</taxon>
    </lineage>
</organism>
<accession>A0ABM8VVR4</accession>
<dbReference type="CDD" id="cd02440">
    <property type="entry name" value="AdoMet_MTases"/>
    <property type="match status" value="1"/>
</dbReference>
<dbReference type="EMBL" id="CAJVQB010000010">
    <property type="protein sequence ID" value="CAG8457749.1"/>
    <property type="molecule type" value="Genomic_DNA"/>
</dbReference>
<comment type="caution">
    <text evidence="2">The sequence shown here is derived from an EMBL/GenBank/DDBJ whole genome shotgun (WGS) entry which is preliminary data.</text>
</comment>
<sequence>MSLEPSILNSDVGFNEISPMNFQWKLRERFYLHNIYEQAFNGNIGAPVHEKLQNGAKVLEFGCEIGIWSTEVATKYPNTEFYVIDSFPTLLDSIDNITFIECDIIKKIPFPDNEFDYVIFKDKALTIEKDAFQKVLSKIIIVLKPRGESWLKTYNLDYDTMMNFGNYLQETEKPNIYHIKW</sequence>
<evidence type="ECO:0000259" key="1">
    <source>
        <dbReference type="Pfam" id="PF13649"/>
    </source>
</evidence>